<name>A0AAD9D4T2_9STRA</name>
<comment type="similarity">
    <text evidence="1">Belongs to the STK19 family.</text>
</comment>
<protein>
    <submittedName>
        <fullName evidence="3">Uncharacterized protein</fullName>
    </submittedName>
</protein>
<evidence type="ECO:0000256" key="1">
    <source>
        <dbReference type="ARBA" id="ARBA00093458"/>
    </source>
</evidence>
<dbReference type="Proteomes" id="UP001224775">
    <property type="component" value="Unassembled WGS sequence"/>
</dbReference>
<proteinExistence type="inferred from homology"/>
<evidence type="ECO:0000313" key="3">
    <source>
        <dbReference type="EMBL" id="KAK1734051.1"/>
    </source>
</evidence>
<dbReference type="Pfam" id="PF10494">
    <property type="entry name" value="Stk19"/>
    <property type="match status" value="1"/>
</dbReference>
<feature type="compositionally biased region" description="Polar residues" evidence="2">
    <location>
        <begin position="1"/>
        <end position="10"/>
    </location>
</feature>
<dbReference type="PANTHER" id="PTHR15243">
    <property type="entry name" value="SERINE/THREONINE-PROTEIN KINASE 19"/>
    <property type="match status" value="1"/>
</dbReference>
<evidence type="ECO:0000256" key="2">
    <source>
        <dbReference type="SAM" id="MobiDB-lite"/>
    </source>
</evidence>
<dbReference type="PANTHER" id="PTHR15243:SF0">
    <property type="entry name" value="SERINE_THREONINE-PROTEIN KINASE 19"/>
    <property type="match status" value="1"/>
</dbReference>
<sequence length="423" mass="45784">MNATNSSTNPKRVAGGIVLGGKKKKKRKVVASAGVSTAASNSSVPSILKSVPPRISSPPNVAAAAAAAASNDDEFDELLMNNDDEIPNDVLLCLQSYTQSSLGMTAESSAYCPIFATNNDGGGDKVCTHLAPFLPQNVLFHILDTDSSSSRMQTEQDIKSLASKNKIRLLQLHGTAITATNTTSSSSSSFRDSKVESAKFSNNGVTGLRGDGNDDDDTAVMEIIAYETAVKMALQSHASTLSQEERPTFDTDAICDWFLKQLVPYYAGKTWISSSNLNSFVQSYRVKEYWSVDRMTKVIHELTLAGLFLPRRGLGGSRMEGYWFSLPGLGSTSKSIADGRVAILRKLRSCKYQEKKRSILEREHGQFKDGSDDATLADSSWGVSKKKTCIRQSGRFVVLDLLAKGLVVLKKTSSGEHFIGLPK</sequence>
<comment type="caution">
    <text evidence="3">The sequence shown here is derived from an EMBL/GenBank/DDBJ whole genome shotgun (WGS) entry which is preliminary data.</text>
</comment>
<reference evidence="3" key="1">
    <citation type="submission" date="2023-06" db="EMBL/GenBank/DDBJ databases">
        <title>Survivors Of The Sea: Transcriptome response of Skeletonema marinoi to long-term dormancy.</title>
        <authorList>
            <person name="Pinder M.I.M."/>
            <person name="Kourtchenko O."/>
            <person name="Robertson E.K."/>
            <person name="Larsson T."/>
            <person name="Maumus F."/>
            <person name="Osuna-Cruz C.M."/>
            <person name="Vancaester E."/>
            <person name="Stenow R."/>
            <person name="Vandepoele K."/>
            <person name="Ploug H."/>
            <person name="Bruchert V."/>
            <person name="Godhe A."/>
            <person name="Topel M."/>
        </authorList>
    </citation>
    <scope>NUCLEOTIDE SEQUENCE</scope>
    <source>
        <strain evidence="3">R05AC</strain>
    </source>
</reference>
<dbReference type="InterPro" id="IPR018865">
    <property type="entry name" value="STK19-like"/>
</dbReference>
<evidence type="ECO:0000313" key="4">
    <source>
        <dbReference type="Proteomes" id="UP001224775"/>
    </source>
</evidence>
<organism evidence="3 4">
    <name type="scientific">Skeletonema marinoi</name>
    <dbReference type="NCBI Taxonomy" id="267567"/>
    <lineage>
        <taxon>Eukaryota</taxon>
        <taxon>Sar</taxon>
        <taxon>Stramenopiles</taxon>
        <taxon>Ochrophyta</taxon>
        <taxon>Bacillariophyta</taxon>
        <taxon>Coscinodiscophyceae</taxon>
        <taxon>Thalassiosirophycidae</taxon>
        <taxon>Thalassiosirales</taxon>
        <taxon>Skeletonemataceae</taxon>
        <taxon>Skeletonema</taxon>
        <taxon>Skeletonema marinoi-dohrnii complex</taxon>
    </lineage>
</organism>
<keyword evidence="4" id="KW-1185">Reference proteome</keyword>
<dbReference type="EMBL" id="JATAAI010000042">
    <property type="protein sequence ID" value="KAK1734051.1"/>
    <property type="molecule type" value="Genomic_DNA"/>
</dbReference>
<feature type="region of interest" description="Disordered" evidence="2">
    <location>
        <begin position="1"/>
        <end position="25"/>
    </location>
</feature>
<dbReference type="AlphaFoldDB" id="A0AAD9D4T2"/>
<accession>A0AAD9D4T2</accession>
<gene>
    <name evidence="3" type="ORF">QTG54_015309</name>
</gene>